<dbReference type="PANTHER" id="PTHR33823:SF2">
    <property type="entry name" value="RNA POLYMERASE-BINDING TRANSCRIPTION FACTOR DKSA"/>
    <property type="match status" value="1"/>
</dbReference>
<dbReference type="InterPro" id="IPR012784">
    <property type="entry name" value="DksA_RNA_pol-bd"/>
</dbReference>
<reference evidence="8" key="1">
    <citation type="submission" date="2018-05" db="EMBL/GenBank/DDBJ databases">
        <authorList>
            <person name="Lanie J.A."/>
            <person name="Ng W.-L."/>
            <person name="Kazmierczak K.M."/>
            <person name="Andrzejewski T.M."/>
            <person name="Davidsen T.M."/>
            <person name="Wayne K.J."/>
            <person name="Tettelin H."/>
            <person name="Glass J.I."/>
            <person name="Rusch D."/>
            <person name="Podicherti R."/>
            <person name="Tsui H.-C.T."/>
            <person name="Winkler M.E."/>
        </authorList>
    </citation>
    <scope>NUCLEOTIDE SEQUENCE</scope>
</reference>
<dbReference type="InterPro" id="IPR000962">
    <property type="entry name" value="Znf_DskA_TraR"/>
</dbReference>
<evidence type="ECO:0000313" key="8">
    <source>
        <dbReference type="EMBL" id="SVA76432.1"/>
    </source>
</evidence>
<keyword evidence="1" id="KW-0963">Cytoplasm</keyword>
<proteinExistence type="inferred from homology"/>
<dbReference type="GO" id="GO:0008270">
    <property type="term" value="F:zinc ion binding"/>
    <property type="evidence" value="ECO:0007669"/>
    <property type="project" value="UniProtKB-KW"/>
</dbReference>
<evidence type="ECO:0000259" key="6">
    <source>
        <dbReference type="Pfam" id="PF01258"/>
    </source>
</evidence>
<feature type="non-terminal residue" evidence="8">
    <location>
        <position position="1"/>
    </location>
</feature>
<dbReference type="PROSITE" id="PS51128">
    <property type="entry name" value="ZF_DKSA_2"/>
    <property type="match status" value="1"/>
</dbReference>
<evidence type="ECO:0000256" key="4">
    <source>
        <dbReference type="ARBA" id="ARBA00022833"/>
    </source>
</evidence>
<dbReference type="Pfam" id="PF01258">
    <property type="entry name" value="zf-dskA_traR"/>
    <property type="match status" value="1"/>
</dbReference>
<feature type="domain" description="Zinc finger DksA/TraR C4-type" evidence="6">
    <location>
        <begin position="108"/>
        <end position="142"/>
    </location>
</feature>
<dbReference type="HAMAP" id="MF_00926">
    <property type="entry name" value="DksA"/>
    <property type="match status" value="1"/>
</dbReference>
<keyword evidence="4" id="KW-0862">Zinc</keyword>
<feature type="compositionally biased region" description="Basic and acidic residues" evidence="5">
    <location>
        <begin position="71"/>
        <end position="83"/>
    </location>
</feature>
<dbReference type="AlphaFoldDB" id="A0A381YIL4"/>
<evidence type="ECO:0000256" key="5">
    <source>
        <dbReference type="SAM" id="MobiDB-lite"/>
    </source>
</evidence>
<evidence type="ECO:0000256" key="3">
    <source>
        <dbReference type="ARBA" id="ARBA00022771"/>
    </source>
</evidence>
<organism evidence="8">
    <name type="scientific">marine metagenome</name>
    <dbReference type="NCBI Taxonomy" id="408172"/>
    <lineage>
        <taxon>unclassified sequences</taxon>
        <taxon>metagenomes</taxon>
        <taxon>ecological metagenomes</taxon>
    </lineage>
</organism>
<protein>
    <submittedName>
        <fullName evidence="8">Uncharacterized protein</fullName>
    </submittedName>
</protein>
<accession>A0A381YIL4</accession>
<sequence length="152" mass="17772">MARKKINNNQNDVLTRFGIPSYKAKAREKYMSKKQLNHFKKILLTWKSQLETEAGKTVNHMKNESVNFADPNDRASQESDFGLELRTRDRERKLLKKIQFSLNKIENGSYGYCEETGEEIGLQRLEARPVATLCLEAQERREIKDRQYSEGD</sequence>
<keyword evidence="3" id="KW-0863">Zinc-finger</keyword>
<feature type="domain" description="DnaK suppressor protein DksA N-terminal" evidence="7">
    <location>
        <begin position="35"/>
        <end position="105"/>
    </location>
</feature>
<dbReference type="NCBIfam" id="TIGR02420">
    <property type="entry name" value="dksA"/>
    <property type="match status" value="1"/>
</dbReference>
<dbReference type="PANTHER" id="PTHR33823">
    <property type="entry name" value="RNA POLYMERASE-BINDING TRANSCRIPTION FACTOR DKSA-RELATED"/>
    <property type="match status" value="1"/>
</dbReference>
<keyword evidence="2" id="KW-0479">Metal-binding</keyword>
<dbReference type="PROSITE" id="PS01102">
    <property type="entry name" value="ZF_DKSA_1"/>
    <property type="match status" value="1"/>
</dbReference>
<evidence type="ECO:0000259" key="7">
    <source>
        <dbReference type="Pfam" id="PF21157"/>
    </source>
</evidence>
<name>A0A381YIL4_9ZZZZ</name>
<dbReference type="Gene3D" id="1.20.120.910">
    <property type="entry name" value="DksA, coiled-coil domain"/>
    <property type="match status" value="1"/>
</dbReference>
<dbReference type="SUPFAM" id="SSF109635">
    <property type="entry name" value="DnaK suppressor protein DksA, alpha-hairpin domain"/>
    <property type="match status" value="1"/>
</dbReference>
<feature type="region of interest" description="Disordered" evidence="5">
    <location>
        <begin position="62"/>
        <end position="83"/>
    </location>
</feature>
<dbReference type="InterPro" id="IPR048489">
    <property type="entry name" value="DksA_N"/>
</dbReference>
<feature type="non-terminal residue" evidence="8">
    <location>
        <position position="152"/>
    </location>
</feature>
<dbReference type="InterPro" id="IPR020458">
    <property type="entry name" value="Znf_DskA_TraR_CS"/>
</dbReference>
<dbReference type="EMBL" id="UINC01018239">
    <property type="protein sequence ID" value="SVA76432.1"/>
    <property type="molecule type" value="Genomic_DNA"/>
</dbReference>
<dbReference type="InterPro" id="IPR037187">
    <property type="entry name" value="DnaK_N"/>
</dbReference>
<dbReference type="SUPFAM" id="SSF57716">
    <property type="entry name" value="Glucocorticoid receptor-like (DNA-binding domain)"/>
    <property type="match status" value="1"/>
</dbReference>
<gene>
    <name evidence="8" type="ORF">METZ01_LOCUS129286</name>
</gene>
<evidence type="ECO:0000256" key="2">
    <source>
        <dbReference type="ARBA" id="ARBA00022723"/>
    </source>
</evidence>
<evidence type="ECO:0000256" key="1">
    <source>
        <dbReference type="ARBA" id="ARBA00022490"/>
    </source>
</evidence>
<dbReference type="Pfam" id="PF21157">
    <property type="entry name" value="DksA_N"/>
    <property type="match status" value="1"/>
</dbReference>